<accession>A0A564ZKN6</accession>
<dbReference type="NCBIfam" id="TIGR03605">
    <property type="entry name" value="antibiot_sagB"/>
    <property type="match status" value="1"/>
</dbReference>
<evidence type="ECO:0000313" key="3">
    <source>
        <dbReference type="Proteomes" id="UP000334340"/>
    </source>
</evidence>
<dbReference type="Gene3D" id="3.40.109.10">
    <property type="entry name" value="NADH Oxidase"/>
    <property type="match status" value="2"/>
</dbReference>
<keyword evidence="3" id="KW-1185">Reference proteome</keyword>
<feature type="domain" description="Nitroreductase" evidence="1">
    <location>
        <begin position="344"/>
        <end position="495"/>
    </location>
</feature>
<dbReference type="PANTHER" id="PTHR43745:SF2">
    <property type="entry name" value="NITROREDUCTASE MJ1384-RELATED"/>
    <property type="match status" value="1"/>
</dbReference>
<dbReference type="CDD" id="cd02142">
    <property type="entry name" value="McbC_SagB-like_oxidoreductase"/>
    <property type="match status" value="2"/>
</dbReference>
<dbReference type="InterPro" id="IPR000415">
    <property type="entry name" value="Nitroreductase-like"/>
</dbReference>
<dbReference type="GO" id="GO:0016491">
    <property type="term" value="F:oxidoreductase activity"/>
    <property type="evidence" value="ECO:0007669"/>
    <property type="project" value="InterPro"/>
</dbReference>
<evidence type="ECO:0000313" key="2">
    <source>
        <dbReference type="EMBL" id="VUZ85895.1"/>
    </source>
</evidence>
<dbReference type="InterPro" id="IPR052544">
    <property type="entry name" value="Bacteriocin_Proc_Enz"/>
</dbReference>
<dbReference type="PANTHER" id="PTHR43745">
    <property type="entry name" value="NITROREDUCTASE MJ1384-RELATED"/>
    <property type="match status" value="1"/>
</dbReference>
<dbReference type="InterPro" id="IPR029479">
    <property type="entry name" value="Nitroreductase"/>
</dbReference>
<proteinExistence type="predicted"/>
<gene>
    <name evidence="2" type="ORF">MELA_02282</name>
</gene>
<sequence>MRQANGDVRAGGPVNNRDVEEARTYHAATKHSYWSVRLGGHSLDWANKPRPYKVYHGLPIVSLPRDVAPPEAEALEAVGAFPPIETSALNLAGLAQILFFCAGVTKKKVHPGGETQQFRAASCTGALCEIEIYVVCGNLPGLPAGVYHFCPADFALRQLREGDFRGELIRATAGDASIAGAPVILVLTAIFWRNAWEYQARAYRHFYWNSGTILANLLATAASSQCSSRVVTGFIDTRVDHLLGLDTEREASLCLVPIGAGSSAPEPPEVPPIAPETLPLSTREVDYPLITQIRAASMLQSEEEVRDWRSAVALKVSPPPGEKPFPLNPIEREHLPVRTLGEVILRRSSTRQFAQLPITFRQLSTILERSSRGIPADFLQGPGTTLLDTYLIVNSVEDLPTGAFYFSSSKQTFELLKAGTFRREAGYLCLEQGLGIEASVVVFFLVDLERTLDRYGNRGYGAAQLEAGIVGGKMYLCAYAMGLGATGTTFYDDDVTAFFSPHAQRKAALFAVALGQSGRVPGRIKLLKPGAG</sequence>
<name>A0A564ZKN6_9BACT</name>
<organism evidence="2 3">
    <name type="scientific">Candidatus Methylomirabilis lanthanidiphila</name>
    <dbReference type="NCBI Taxonomy" id="2211376"/>
    <lineage>
        <taxon>Bacteria</taxon>
        <taxon>Candidatus Methylomirabilota</taxon>
        <taxon>Candidatus Methylomirabilia</taxon>
        <taxon>Candidatus Methylomirabilales</taxon>
        <taxon>Candidatus Methylomirabilaceae</taxon>
        <taxon>Candidatus Methylomirabilis</taxon>
    </lineage>
</organism>
<dbReference type="SUPFAM" id="SSF55469">
    <property type="entry name" value="FMN-dependent nitroreductase-like"/>
    <property type="match status" value="2"/>
</dbReference>
<reference evidence="2 3" key="1">
    <citation type="submission" date="2019-07" db="EMBL/GenBank/DDBJ databases">
        <authorList>
            <person name="Cremers G."/>
        </authorList>
    </citation>
    <scope>NUCLEOTIDE SEQUENCE [LARGE SCALE GENOMIC DNA]</scope>
</reference>
<dbReference type="EMBL" id="CABIKM010000036">
    <property type="protein sequence ID" value="VUZ85895.1"/>
    <property type="molecule type" value="Genomic_DNA"/>
</dbReference>
<dbReference type="Proteomes" id="UP000334340">
    <property type="component" value="Unassembled WGS sequence"/>
</dbReference>
<feature type="domain" description="Nitroreductase" evidence="1">
    <location>
        <begin position="154"/>
        <end position="259"/>
    </location>
</feature>
<dbReference type="InterPro" id="IPR020051">
    <property type="entry name" value="SagB-type_dehydrogenase"/>
</dbReference>
<dbReference type="AlphaFoldDB" id="A0A564ZKN6"/>
<protein>
    <submittedName>
        <fullName evidence="2">Nitroreductase family protein</fullName>
    </submittedName>
</protein>
<evidence type="ECO:0000259" key="1">
    <source>
        <dbReference type="Pfam" id="PF00881"/>
    </source>
</evidence>
<dbReference type="Pfam" id="PF00881">
    <property type="entry name" value="Nitroreductase"/>
    <property type="match status" value="2"/>
</dbReference>